<name>A0A4Q2DMB2_9AGAR</name>
<dbReference type="EMBL" id="SDEE01000153">
    <property type="protein sequence ID" value="RXW20342.1"/>
    <property type="molecule type" value="Genomic_DNA"/>
</dbReference>
<organism evidence="3 4">
    <name type="scientific">Candolleomyces aberdarensis</name>
    <dbReference type="NCBI Taxonomy" id="2316362"/>
    <lineage>
        <taxon>Eukaryota</taxon>
        <taxon>Fungi</taxon>
        <taxon>Dikarya</taxon>
        <taxon>Basidiomycota</taxon>
        <taxon>Agaricomycotina</taxon>
        <taxon>Agaricomycetes</taxon>
        <taxon>Agaricomycetidae</taxon>
        <taxon>Agaricales</taxon>
        <taxon>Agaricineae</taxon>
        <taxon>Psathyrellaceae</taxon>
        <taxon>Candolleomyces</taxon>
    </lineage>
</organism>
<dbReference type="InterPro" id="IPR000210">
    <property type="entry name" value="BTB/POZ_dom"/>
</dbReference>
<dbReference type="OrthoDB" id="2593747at2759"/>
<evidence type="ECO:0000313" key="3">
    <source>
        <dbReference type="EMBL" id="RXW20342.1"/>
    </source>
</evidence>
<proteinExistence type="predicted"/>
<dbReference type="InterPro" id="IPR011333">
    <property type="entry name" value="SKP1/BTB/POZ_sf"/>
</dbReference>
<dbReference type="Pfam" id="PF00651">
    <property type="entry name" value="BTB"/>
    <property type="match status" value="1"/>
</dbReference>
<dbReference type="Proteomes" id="UP000290288">
    <property type="component" value="Unassembled WGS sequence"/>
</dbReference>
<dbReference type="PANTHER" id="PTHR47022:SF1">
    <property type="entry name" value="BTB AND MATH DOMAIN-CONTAINING PROTEIN 36-RELATED"/>
    <property type="match status" value="1"/>
</dbReference>
<dbReference type="Gene3D" id="3.30.710.10">
    <property type="entry name" value="Potassium Channel Kv1.1, Chain A"/>
    <property type="match status" value="1"/>
</dbReference>
<dbReference type="STRING" id="2316362.A0A4Q2DMB2"/>
<dbReference type="PANTHER" id="PTHR47022">
    <property type="entry name" value="BTB AND MATH DOMAIN-CONTAINING PROTEIN 36-RELATED"/>
    <property type="match status" value="1"/>
</dbReference>
<evidence type="ECO:0000256" key="1">
    <source>
        <dbReference type="SAM" id="MobiDB-lite"/>
    </source>
</evidence>
<dbReference type="CDD" id="cd18186">
    <property type="entry name" value="BTB_POZ_ZBTB_KLHL-like"/>
    <property type="match status" value="1"/>
</dbReference>
<protein>
    <recommendedName>
        <fullName evidence="2">BTB domain-containing protein</fullName>
    </recommendedName>
</protein>
<dbReference type="AlphaFoldDB" id="A0A4Q2DMB2"/>
<feature type="compositionally biased region" description="Low complexity" evidence="1">
    <location>
        <begin position="1"/>
        <end position="13"/>
    </location>
</feature>
<accession>A0A4Q2DMB2</accession>
<feature type="region of interest" description="Disordered" evidence="1">
    <location>
        <begin position="1"/>
        <end position="21"/>
    </location>
</feature>
<keyword evidence="4" id="KW-1185">Reference proteome</keyword>
<sequence>MGPPTTTASPPSAEVSETPTSTRKKYYIHPVTFKVEDEIYRVPSHGLADASEVFATMFTLPQSNKGEGQSDENPIELPLCTKAEFESLLEVLYPNSEFQDPAKLSKEQWLHVLKLSTQWAMDEVRTLALSRLLAMRLPRLERIGIARKFKVTEWLLNDYPALIHSWGEIPLEELAAFFGWEMTARLSDLAAKAQLPLRVLHASATAKLWSTPGACKVQPKGRGGPAVHCTWIPKTLKHSQSIVFICSRCNRESLTDIVLEKTVPVPLYGQDLNEAIKAAFPADFD</sequence>
<dbReference type="SUPFAM" id="SSF54695">
    <property type="entry name" value="POZ domain"/>
    <property type="match status" value="1"/>
</dbReference>
<reference evidence="3 4" key="1">
    <citation type="submission" date="2019-01" db="EMBL/GenBank/DDBJ databases">
        <title>Draft genome sequence of Psathyrella aberdarensis IHI B618.</title>
        <authorList>
            <person name="Buettner E."/>
            <person name="Kellner H."/>
        </authorList>
    </citation>
    <scope>NUCLEOTIDE SEQUENCE [LARGE SCALE GENOMIC DNA]</scope>
    <source>
        <strain evidence="3 4">IHI B618</strain>
    </source>
</reference>
<feature type="domain" description="BTB" evidence="2">
    <location>
        <begin position="26"/>
        <end position="127"/>
    </location>
</feature>
<evidence type="ECO:0000313" key="4">
    <source>
        <dbReference type="Proteomes" id="UP000290288"/>
    </source>
</evidence>
<evidence type="ECO:0000259" key="2">
    <source>
        <dbReference type="Pfam" id="PF00651"/>
    </source>
</evidence>
<comment type="caution">
    <text evidence="3">The sequence shown here is derived from an EMBL/GenBank/DDBJ whole genome shotgun (WGS) entry which is preliminary data.</text>
</comment>
<gene>
    <name evidence="3" type="ORF">EST38_g5512</name>
</gene>